<dbReference type="InterPro" id="IPR020904">
    <property type="entry name" value="Sc_DH/Rdtase_CS"/>
</dbReference>
<evidence type="ECO:0000256" key="1">
    <source>
        <dbReference type="ARBA" id="ARBA00006484"/>
    </source>
</evidence>
<comment type="caution">
    <text evidence="4">The sequence shown here is derived from an EMBL/GenBank/DDBJ whole genome shotgun (WGS) entry which is preliminary data.</text>
</comment>
<reference evidence="4 5" key="1">
    <citation type="submission" date="2016-01" db="EMBL/GenBank/DDBJ databases">
        <title>Highly variable Streptococcus oralis are common among viridans streptococci isolated from primates.</title>
        <authorList>
            <person name="Denapaite D."/>
            <person name="Rieger M."/>
            <person name="Koendgen S."/>
            <person name="Brueckner R."/>
            <person name="Ochigava I."/>
            <person name="Kappeler P."/>
            <person name="Maetz-Rensing K."/>
            <person name="Leendertz F."/>
            <person name="Hakenbeck R."/>
        </authorList>
    </citation>
    <scope>NUCLEOTIDE SEQUENCE [LARGE SCALE GENOMIC DNA]</scope>
    <source>
        <strain evidence="4 5">DD30</strain>
    </source>
</reference>
<keyword evidence="2" id="KW-0560">Oxidoreductase</keyword>
<gene>
    <name evidence="4" type="ORF">SORDD30_01707</name>
</gene>
<dbReference type="Proteomes" id="UP000070220">
    <property type="component" value="Unassembled WGS sequence"/>
</dbReference>
<comment type="similarity">
    <text evidence="1 3">Belongs to the short-chain dehydrogenases/reductases (SDR) family.</text>
</comment>
<organism evidence="4 5">
    <name type="scientific">Streptococcus oralis</name>
    <dbReference type="NCBI Taxonomy" id="1303"/>
    <lineage>
        <taxon>Bacteria</taxon>
        <taxon>Bacillati</taxon>
        <taxon>Bacillota</taxon>
        <taxon>Bacilli</taxon>
        <taxon>Lactobacillales</taxon>
        <taxon>Streptococcaceae</taxon>
        <taxon>Streptococcus</taxon>
    </lineage>
</organism>
<dbReference type="InterPro" id="IPR036291">
    <property type="entry name" value="NAD(P)-bd_dom_sf"/>
</dbReference>
<dbReference type="FunFam" id="3.40.50.720:FF:000047">
    <property type="entry name" value="NADP-dependent L-serine/L-allo-threonine dehydrogenase"/>
    <property type="match status" value="1"/>
</dbReference>
<dbReference type="GO" id="GO:0016616">
    <property type="term" value="F:oxidoreductase activity, acting on the CH-OH group of donors, NAD or NADP as acceptor"/>
    <property type="evidence" value="ECO:0007669"/>
    <property type="project" value="UniProtKB-ARBA"/>
</dbReference>
<protein>
    <submittedName>
        <fullName evidence="4">Oxidoreductase, short-chain dehydrogenase/reductase family</fullName>
    </submittedName>
</protein>
<dbReference type="PANTHER" id="PTHR42901:SF1">
    <property type="entry name" value="ALCOHOL DEHYDROGENASE"/>
    <property type="match status" value="1"/>
</dbReference>
<dbReference type="PROSITE" id="PS00061">
    <property type="entry name" value="ADH_SHORT"/>
    <property type="match status" value="1"/>
</dbReference>
<dbReference type="AlphaFoldDB" id="A0A139Q5D6"/>
<dbReference type="PRINTS" id="PR00081">
    <property type="entry name" value="GDHRDH"/>
</dbReference>
<dbReference type="PANTHER" id="PTHR42901">
    <property type="entry name" value="ALCOHOL DEHYDROGENASE"/>
    <property type="match status" value="1"/>
</dbReference>
<dbReference type="EMBL" id="LQRP01000049">
    <property type="protein sequence ID" value="KXT97422.1"/>
    <property type="molecule type" value="Genomic_DNA"/>
</dbReference>
<dbReference type="SUPFAM" id="SSF51735">
    <property type="entry name" value="NAD(P)-binding Rossmann-fold domains"/>
    <property type="match status" value="1"/>
</dbReference>
<evidence type="ECO:0000256" key="3">
    <source>
        <dbReference type="RuleBase" id="RU000363"/>
    </source>
</evidence>
<evidence type="ECO:0000313" key="5">
    <source>
        <dbReference type="Proteomes" id="UP000070220"/>
    </source>
</evidence>
<dbReference type="PRINTS" id="PR00080">
    <property type="entry name" value="SDRFAMILY"/>
</dbReference>
<proteinExistence type="inferred from homology"/>
<name>A0A139Q5D6_STROR</name>
<dbReference type="InterPro" id="IPR002347">
    <property type="entry name" value="SDR_fam"/>
</dbReference>
<dbReference type="Gene3D" id="3.40.50.720">
    <property type="entry name" value="NAD(P)-binding Rossmann-like Domain"/>
    <property type="match status" value="1"/>
</dbReference>
<dbReference type="Pfam" id="PF00106">
    <property type="entry name" value="adh_short"/>
    <property type="match status" value="1"/>
</dbReference>
<evidence type="ECO:0000256" key="2">
    <source>
        <dbReference type="ARBA" id="ARBA00023002"/>
    </source>
</evidence>
<accession>A0A139Q5D6</accession>
<sequence>MIDQIEGDKMPKNVVITGATSGIGEAIARAYLEQGENVVLTGRRTDRLEALKSEFTETFPNQTVWTFPLDVTDMTMVKSVCSDILETIGQIDILVNNAGLALGLAPYQDYEELDMLTMLDTNVKGLMAVTRCFLPAMVKANQGHIINMGSTAGIYAYAGAAVYSATKAAVKTFSDGLRIDTITTDIKVTTIQPGIVETDFSAVRFHGDKERAATVYQGIEALQAQDIADTVIYVTSQPRRVQITDMTIMANQQATGFMVHKNKKFSRKVTNFCNFFYSLRIDK</sequence>
<dbReference type="PATRIC" id="fig|1303.83.peg.1777"/>
<evidence type="ECO:0000313" key="4">
    <source>
        <dbReference type="EMBL" id="KXT97422.1"/>
    </source>
</evidence>